<accession>J9EK85</accession>
<protein>
    <submittedName>
        <fullName evidence="2">Uncharacterized protein</fullName>
    </submittedName>
</protein>
<dbReference type="Proteomes" id="UP000270924">
    <property type="component" value="Unassembled WGS sequence"/>
</dbReference>
<feature type="region of interest" description="Disordered" evidence="1">
    <location>
        <begin position="16"/>
        <end position="51"/>
    </location>
</feature>
<sequence>MPQTINTIRLRRYLDNRHTTSLPVNPGTTITQHQQTPRGYPPNHPSTYRAPKIPKLSKETVGRLAWRESVQIIQRYSARVNLLESLK</sequence>
<organism evidence="2 4">
    <name type="scientific">Wuchereria bancrofti</name>
    <dbReference type="NCBI Taxonomy" id="6293"/>
    <lineage>
        <taxon>Eukaryota</taxon>
        <taxon>Metazoa</taxon>
        <taxon>Ecdysozoa</taxon>
        <taxon>Nematoda</taxon>
        <taxon>Chromadorea</taxon>
        <taxon>Rhabditida</taxon>
        <taxon>Spirurina</taxon>
        <taxon>Spiruromorpha</taxon>
        <taxon>Filarioidea</taxon>
        <taxon>Onchocercidae</taxon>
        <taxon>Wuchereria</taxon>
    </lineage>
</organism>
<evidence type="ECO:0000313" key="4">
    <source>
        <dbReference type="Proteomes" id="UP000004810"/>
    </source>
</evidence>
<evidence type="ECO:0000313" key="2">
    <source>
        <dbReference type="EMBL" id="EJW77447.1"/>
    </source>
</evidence>
<evidence type="ECO:0000313" key="3">
    <source>
        <dbReference type="EMBL" id="VDM14375.1"/>
    </source>
</evidence>
<evidence type="ECO:0000256" key="1">
    <source>
        <dbReference type="SAM" id="MobiDB-lite"/>
    </source>
</evidence>
<reference evidence="2" key="1">
    <citation type="submission" date="2012-08" db="EMBL/GenBank/DDBJ databases">
        <title>The Genome Sequence of Wuchereria bancrofti.</title>
        <authorList>
            <consortium name="The Broad Institute Genome Sequencing Platform"/>
            <consortium name="Broad Institute Genome Sequencing Center for Infectious Disease"/>
            <person name="Nutman T.B."/>
            <person name="Fink D.L."/>
            <person name="Russ C."/>
            <person name="Young S."/>
            <person name="Zeng Q."/>
            <person name="Koehrsen M."/>
            <person name="Alvarado L."/>
            <person name="Berlin A."/>
            <person name="Borenstein D."/>
            <person name="Chapman S.B."/>
            <person name="Chen Z."/>
            <person name="Engels R."/>
            <person name="Freedman E."/>
            <person name="Gellesch M."/>
            <person name="Goldberg J."/>
            <person name="Griggs A."/>
            <person name="Gujja S."/>
            <person name="Heilman E.R."/>
            <person name="Heiman D."/>
            <person name="Hepburn T."/>
            <person name="Howarth C."/>
            <person name="Jen D."/>
            <person name="Larson L."/>
            <person name="Lewis B."/>
            <person name="Mehta T."/>
            <person name="Park D."/>
            <person name="Pearson M."/>
            <person name="Richards J."/>
            <person name="Roberts A."/>
            <person name="Saif S."/>
            <person name="Shea T."/>
            <person name="Shenoy N."/>
            <person name="Sisk P."/>
            <person name="Stolte C."/>
            <person name="Sykes S."/>
            <person name="Walk T."/>
            <person name="White J."/>
            <person name="Yandava C."/>
            <person name="Haas B."/>
            <person name="Henn M.R."/>
            <person name="Nusbaum C."/>
            <person name="Birren B."/>
        </authorList>
    </citation>
    <scope>NUCLEOTIDE SEQUENCE</scope>
</reference>
<keyword evidence="5" id="KW-1185">Reference proteome</keyword>
<proteinExistence type="predicted"/>
<dbReference type="EMBL" id="UYWW01005806">
    <property type="protein sequence ID" value="VDM14375.1"/>
    <property type="molecule type" value="Genomic_DNA"/>
</dbReference>
<dbReference type="AlphaFoldDB" id="J9EK85"/>
<reference evidence="4" key="2">
    <citation type="submission" date="2012-08" db="EMBL/GenBank/DDBJ databases">
        <title>The Genome Sequence of Wuchereria bancrofti.</title>
        <authorList>
            <person name="Nutman T.B."/>
            <person name="Fink D.L."/>
            <person name="Russ C."/>
            <person name="Young S."/>
            <person name="Zeng Q."/>
            <person name="Koehrsen M."/>
            <person name="Alvarado L."/>
            <person name="Berlin A."/>
            <person name="Chapman S.B."/>
            <person name="Chen Z."/>
            <person name="Freedman E."/>
            <person name="Gellesch M."/>
            <person name="Goldberg J."/>
            <person name="Griggs A."/>
            <person name="Gujja S."/>
            <person name="Heilman E.R."/>
            <person name="Heiman D."/>
            <person name="Hepburn T."/>
            <person name="Howarth C."/>
            <person name="Jen D."/>
            <person name="Larson L."/>
            <person name="Lewis B."/>
            <person name="Mehta T."/>
            <person name="Park D."/>
            <person name="Pearson M."/>
            <person name="Roberts A."/>
            <person name="Saif S."/>
            <person name="Shea T."/>
            <person name="Shenoy N."/>
            <person name="Sisk P."/>
            <person name="Stolte C."/>
            <person name="Sykes S."/>
            <person name="Walk T."/>
            <person name="White J."/>
            <person name="Yandava C."/>
            <person name="Haas B."/>
            <person name="Henn M.R."/>
            <person name="Nusbaum C."/>
            <person name="Birren B."/>
        </authorList>
    </citation>
    <scope>NUCLEOTIDE SEQUENCE [LARGE SCALE GENOMIC DNA]</scope>
    <source>
        <strain evidence="4">NA</strain>
    </source>
</reference>
<dbReference type="Proteomes" id="UP000004810">
    <property type="component" value="Unassembled WGS sequence"/>
</dbReference>
<reference evidence="3 5" key="3">
    <citation type="submission" date="2018-11" db="EMBL/GenBank/DDBJ databases">
        <authorList>
            <consortium name="Pathogen Informatics"/>
        </authorList>
    </citation>
    <scope>NUCLEOTIDE SEQUENCE [LARGE SCALE GENOMIC DNA]</scope>
</reference>
<gene>
    <name evidence="3" type="ORF">WBA_LOCUS7761</name>
    <name evidence="2" type="ORF">WUBG_11645</name>
</gene>
<name>J9EK85_WUCBA</name>
<evidence type="ECO:0000313" key="5">
    <source>
        <dbReference type="Proteomes" id="UP000270924"/>
    </source>
</evidence>
<dbReference type="InParanoid" id="J9EK85"/>
<feature type="compositionally biased region" description="Polar residues" evidence="1">
    <location>
        <begin position="19"/>
        <end position="37"/>
    </location>
</feature>
<dbReference type="EMBL" id="ADBV01007757">
    <property type="protein sequence ID" value="EJW77447.1"/>
    <property type="molecule type" value="Genomic_DNA"/>
</dbReference>